<sequence length="467" mass="47992">MTGPVGVDLRLERFTIRCRTTPQDQERALAVRGRLARLATERLPAALARALGAPPGSESGDGGPDIRVDRLVVPLGFDPADHDDETVVLLWAEHIRAALAARLPVAHPAPTGEPPAEAPAEPPGTAAGHGSRPLDAAQQKAVAGLPADLVHRLMGLSPAALSRVARRPATRPDALAALWSALDPDERQAVRTALAGTPADCFGAPPAGQLPAQPDPSEGPAASGTTPVPGSPHVDTASVSPADRVAGRRAHAAEDTAGTRADAADVEALLASLLASTGSPASGRPLLSRAGGLVLLYPWLADYLDEAARALGRDASRALGDATEADLRRVALAVLADPADTDLQCDPLVMVLAGRNPAAQAPLMPDGAAAARPAEAALRRFAASLPGFARSSAAYLRTGFLLRPALLEEDTDGLGTVGVELGELPLDIALARLPYPLGLFTLPWSPPVRMRFAAGSLAPPPSPERGA</sequence>
<evidence type="ECO:0000256" key="1">
    <source>
        <dbReference type="SAM" id="MobiDB-lite"/>
    </source>
</evidence>
<dbReference type="Pfam" id="PF19268">
    <property type="entry name" value="CIS_TMP"/>
    <property type="match status" value="1"/>
</dbReference>
<gene>
    <name evidence="2" type="ORF">F7R91_09900</name>
</gene>
<proteinExistence type="predicted"/>
<dbReference type="EMBL" id="VZRB01000005">
    <property type="protein sequence ID" value="KAB1148205.1"/>
    <property type="molecule type" value="Genomic_DNA"/>
</dbReference>
<accession>A0A6H9V255</accession>
<dbReference type="InterPro" id="IPR045538">
    <property type="entry name" value="CIS_TMP"/>
</dbReference>
<keyword evidence="3" id="KW-1185">Reference proteome</keyword>
<comment type="caution">
    <text evidence="2">The sequence shown here is derived from an EMBL/GenBank/DDBJ whole genome shotgun (WGS) entry which is preliminary data.</text>
</comment>
<dbReference type="Proteomes" id="UP000442707">
    <property type="component" value="Unassembled WGS sequence"/>
</dbReference>
<evidence type="ECO:0000313" key="3">
    <source>
        <dbReference type="Proteomes" id="UP000442707"/>
    </source>
</evidence>
<evidence type="ECO:0000313" key="2">
    <source>
        <dbReference type="EMBL" id="KAB1148205.1"/>
    </source>
</evidence>
<dbReference type="AlphaFoldDB" id="A0A6H9V255"/>
<dbReference type="RefSeq" id="WP_150946663.1">
    <property type="nucleotide sequence ID" value="NZ_VZRB01000005.1"/>
</dbReference>
<name>A0A6H9V255_9ACTN</name>
<feature type="region of interest" description="Disordered" evidence="1">
    <location>
        <begin position="106"/>
        <end position="140"/>
    </location>
</feature>
<organism evidence="2 3">
    <name type="scientific">Streptomyces luteolifulvus</name>
    <dbReference type="NCBI Taxonomy" id="2615112"/>
    <lineage>
        <taxon>Bacteria</taxon>
        <taxon>Bacillati</taxon>
        <taxon>Actinomycetota</taxon>
        <taxon>Actinomycetes</taxon>
        <taxon>Kitasatosporales</taxon>
        <taxon>Streptomycetaceae</taxon>
        <taxon>Streptomyces</taxon>
    </lineage>
</organism>
<feature type="region of interest" description="Disordered" evidence="1">
    <location>
        <begin position="197"/>
        <end position="260"/>
    </location>
</feature>
<reference evidence="2 3" key="1">
    <citation type="submission" date="2019-09" db="EMBL/GenBank/DDBJ databases">
        <title>Screening of Novel Bioactive Compounds from Soil-Associated.</title>
        <authorList>
            <person name="Zhao S."/>
        </authorList>
    </citation>
    <scope>NUCLEOTIDE SEQUENCE [LARGE SCALE GENOMIC DNA]</scope>
    <source>
        <strain evidence="2 3">HIT-DPA4</strain>
    </source>
</reference>
<feature type="compositionally biased region" description="Low complexity" evidence="1">
    <location>
        <begin position="203"/>
        <end position="216"/>
    </location>
</feature>
<feature type="compositionally biased region" description="Pro residues" evidence="1">
    <location>
        <begin position="111"/>
        <end position="122"/>
    </location>
</feature>
<protein>
    <submittedName>
        <fullName evidence="2">Uncharacterized protein</fullName>
    </submittedName>
</protein>